<dbReference type="Pfam" id="PF00069">
    <property type="entry name" value="Pkinase"/>
    <property type="match status" value="1"/>
</dbReference>
<dbReference type="InterPro" id="IPR000719">
    <property type="entry name" value="Prot_kinase_dom"/>
</dbReference>
<dbReference type="PANTHER" id="PTHR24345:SF0">
    <property type="entry name" value="CELL CYCLE SERINE_THREONINE-PROTEIN KINASE CDC5_MSD2"/>
    <property type="match status" value="1"/>
</dbReference>
<dbReference type="SUPFAM" id="SSF56112">
    <property type="entry name" value="Protein kinase-like (PK-like)"/>
    <property type="match status" value="1"/>
</dbReference>
<name>A0A078A5Y1_STYLE</name>
<dbReference type="OrthoDB" id="6370559at2759"/>
<evidence type="ECO:0000256" key="5">
    <source>
        <dbReference type="ARBA" id="ARBA00022840"/>
    </source>
</evidence>
<evidence type="ECO:0000313" key="7">
    <source>
        <dbReference type="EMBL" id="CDW77306.1"/>
    </source>
</evidence>
<evidence type="ECO:0000256" key="2">
    <source>
        <dbReference type="ARBA" id="ARBA00022679"/>
    </source>
</evidence>
<proteinExistence type="predicted"/>
<dbReference type="PROSITE" id="PS00109">
    <property type="entry name" value="PROTEIN_KINASE_TYR"/>
    <property type="match status" value="1"/>
</dbReference>
<evidence type="ECO:0000256" key="1">
    <source>
        <dbReference type="ARBA" id="ARBA00022527"/>
    </source>
</evidence>
<keyword evidence="5" id="KW-0067">ATP-binding</keyword>
<sequence length="246" mass="28485">MSLQIQDTLSKYSQTKKVGKGFQGNVYEVWDILDPNKKPLAEKIQSLDEIYGKIKSSIINQHQQPLNSEHLKEQVNKEKQKITKEILRMLREIASIQLKHLNIVEIHDSFLSNESEFITISELAEEDLYHFVQNRFNERNSLTCQQVSMILLQILNALEYIHNKNFIHRDISPQNILVFEDQSIKICDFGFVSYGEQTQNLVGKLDYIAPEVSSYEDQSYGNSIDIWSLGIVLYYLCTGSTYNKGI</sequence>
<dbReference type="InterPro" id="IPR008266">
    <property type="entry name" value="Tyr_kinase_AS"/>
</dbReference>
<dbReference type="EMBL" id="CCKQ01006022">
    <property type="protein sequence ID" value="CDW77306.1"/>
    <property type="molecule type" value="Genomic_DNA"/>
</dbReference>
<feature type="domain" description="Protein kinase" evidence="6">
    <location>
        <begin position="12"/>
        <end position="246"/>
    </location>
</feature>
<keyword evidence="3" id="KW-0547">Nucleotide-binding</keyword>
<reference evidence="7 8" key="1">
    <citation type="submission" date="2014-06" db="EMBL/GenBank/DDBJ databases">
        <authorList>
            <person name="Swart Estienne"/>
        </authorList>
    </citation>
    <scope>NUCLEOTIDE SEQUENCE [LARGE SCALE GENOMIC DNA]</scope>
    <source>
        <strain evidence="7 8">130c</strain>
    </source>
</reference>
<dbReference type="PANTHER" id="PTHR24345">
    <property type="entry name" value="SERINE/THREONINE-PROTEIN KINASE PLK"/>
    <property type="match status" value="1"/>
</dbReference>
<evidence type="ECO:0000259" key="6">
    <source>
        <dbReference type="PROSITE" id="PS50011"/>
    </source>
</evidence>
<dbReference type="AlphaFoldDB" id="A0A078A5Y1"/>
<keyword evidence="8" id="KW-1185">Reference proteome</keyword>
<keyword evidence="4" id="KW-0418">Kinase</keyword>
<dbReference type="Gene3D" id="1.10.510.10">
    <property type="entry name" value="Transferase(Phosphotransferase) domain 1"/>
    <property type="match status" value="1"/>
</dbReference>
<keyword evidence="2" id="KW-0808">Transferase</keyword>
<dbReference type="GO" id="GO:0005524">
    <property type="term" value="F:ATP binding"/>
    <property type="evidence" value="ECO:0007669"/>
    <property type="project" value="UniProtKB-KW"/>
</dbReference>
<evidence type="ECO:0000256" key="3">
    <source>
        <dbReference type="ARBA" id="ARBA00022741"/>
    </source>
</evidence>
<dbReference type="PROSITE" id="PS50011">
    <property type="entry name" value="PROTEIN_KINASE_DOM"/>
    <property type="match status" value="1"/>
</dbReference>
<dbReference type="Proteomes" id="UP000039865">
    <property type="component" value="Unassembled WGS sequence"/>
</dbReference>
<evidence type="ECO:0000256" key="4">
    <source>
        <dbReference type="ARBA" id="ARBA00022777"/>
    </source>
</evidence>
<dbReference type="OMA" id="ETTHNEY"/>
<dbReference type="GO" id="GO:0004674">
    <property type="term" value="F:protein serine/threonine kinase activity"/>
    <property type="evidence" value="ECO:0007669"/>
    <property type="project" value="UniProtKB-KW"/>
</dbReference>
<evidence type="ECO:0000313" key="8">
    <source>
        <dbReference type="Proteomes" id="UP000039865"/>
    </source>
</evidence>
<dbReference type="InParanoid" id="A0A078A5Y1"/>
<dbReference type="GO" id="GO:0005634">
    <property type="term" value="C:nucleus"/>
    <property type="evidence" value="ECO:0007669"/>
    <property type="project" value="TreeGrafter"/>
</dbReference>
<gene>
    <name evidence="7" type="primary">Contig541.g593</name>
    <name evidence="7" type="ORF">STYLEM_6266</name>
</gene>
<keyword evidence="1" id="KW-0723">Serine/threonine-protein kinase</keyword>
<protein>
    <recommendedName>
        <fullName evidence="6">Protein kinase domain-containing protein</fullName>
    </recommendedName>
</protein>
<accession>A0A078A5Y1</accession>
<organism evidence="7 8">
    <name type="scientific">Stylonychia lemnae</name>
    <name type="common">Ciliate</name>
    <dbReference type="NCBI Taxonomy" id="5949"/>
    <lineage>
        <taxon>Eukaryota</taxon>
        <taxon>Sar</taxon>
        <taxon>Alveolata</taxon>
        <taxon>Ciliophora</taxon>
        <taxon>Intramacronucleata</taxon>
        <taxon>Spirotrichea</taxon>
        <taxon>Stichotrichia</taxon>
        <taxon>Sporadotrichida</taxon>
        <taxon>Oxytrichidae</taxon>
        <taxon>Stylonychinae</taxon>
        <taxon>Stylonychia</taxon>
    </lineage>
</organism>
<dbReference type="InterPro" id="IPR011009">
    <property type="entry name" value="Kinase-like_dom_sf"/>
</dbReference>